<dbReference type="SUPFAM" id="SSF52833">
    <property type="entry name" value="Thioredoxin-like"/>
    <property type="match status" value="1"/>
</dbReference>
<keyword evidence="4" id="KW-1185">Reference proteome</keyword>
<feature type="region of interest" description="Disordered" evidence="2">
    <location>
        <begin position="351"/>
        <end position="382"/>
    </location>
</feature>
<evidence type="ECO:0000313" key="3">
    <source>
        <dbReference type="EMBL" id="KAB7496729.1"/>
    </source>
</evidence>
<dbReference type="Gene3D" id="3.40.30.10">
    <property type="entry name" value="Glutaredoxin"/>
    <property type="match status" value="1"/>
</dbReference>
<dbReference type="AlphaFoldDB" id="A0A5N5SSR8"/>
<feature type="coiled-coil region" evidence="1">
    <location>
        <begin position="236"/>
        <end position="264"/>
    </location>
</feature>
<dbReference type="Proteomes" id="UP000326759">
    <property type="component" value="Unassembled WGS sequence"/>
</dbReference>
<evidence type="ECO:0000256" key="1">
    <source>
        <dbReference type="SAM" id="Coils"/>
    </source>
</evidence>
<sequence length="394" mass="46743">MFLNNSFEQCSLEYNYHEIDYNSNDKNNRPLRMKNTPNDQKNIFSNIFIIKNEFEFYHFLEEGALQLIIFYSTDPSIYILHCSKQKLLEDTEERKTEYSNVSEKSASSTSSLADDDSCKLVSHYNGKFIEKEFYEFLEAFKLPLWHELSRDFKSKEDVIEKPLKNEKKFKSKGMKSLFETPYNNLSIPWSIFVLDETSRERVYDLMLPITKLLRGTEERRTQFVNDFDNAYKWILRQFLASKKKEKKEEEEETKEENNQEMFEDFYDIGDPVSNILLQHLEEISNSKNIIKNIELYKVNCYDWPRICNEEFKETSVPYLKIFFKGQNITYNGPIRSDDILKFLLTSENAGKGEVGEDDVNEDEDNLNEDIDEEVDVDDEDGEIDINEYVDNHVH</sequence>
<dbReference type="InterPro" id="IPR036249">
    <property type="entry name" value="Thioredoxin-like_sf"/>
</dbReference>
<organism evidence="3 4">
    <name type="scientific">Armadillidium nasatum</name>
    <dbReference type="NCBI Taxonomy" id="96803"/>
    <lineage>
        <taxon>Eukaryota</taxon>
        <taxon>Metazoa</taxon>
        <taxon>Ecdysozoa</taxon>
        <taxon>Arthropoda</taxon>
        <taxon>Crustacea</taxon>
        <taxon>Multicrustacea</taxon>
        <taxon>Malacostraca</taxon>
        <taxon>Eumalacostraca</taxon>
        <taxon>Peracarida</taxon>
        <taxon>Isopoda</taxon>
        <taxon>Oniscidea</taxon>
        <taxon>Crinocheta</taxon>
        <taxon>Armadillidiidae</taxon>
        <taxon>Armadillidium</taxon>
    </lineage>
</organism>
<dbReference type="CDD" id="cd02961">
    <property type="entry name" value="PDI_a_family"/>
    <property type="match status" value="1"/>
</dbReference>
<reference evidence="3 4" key="1">
    <citation type="journal article" date="2019" name="PLoS Biol.">
        <title>Sex chromosomes control vertical transmission of feminizing Wolbachia symbionts in an isopod.</title>
        <authorList>
            <person name="Becking T."/>
            <person name="Chebbi M.A."/>
            <person name="Giraud I."/>
            <person name="Moumen B."/>
            <person name="Laverre T."/>
            <person name="Caubet Y."/>
            <person name="Peccoud J."/>
            <person name="Gilbert C."/>
            <person name="Cordaux R."/>
        </authorList>
    </citation>
    <scope>NUCLEOTIDE SEQUENCE [LARGE SCALE GENOMIC DNA]</scope>
    <source>
        <strain evidence="3">ANa2</strain>
        <tissue evidence="3">Whole body excluding digestive tract and cuticle</tissue>
    </source>
</reference>
<name>A0A5N5SSR8_9CRUS</name>
<protein>
    <recommendedName>
        <fullName evidence="5">Thioredoxin domain-containing protein</fullName>
    </recommendedName>
</protein>
<dbReference type="EMBL" id="SEYY01021074">
    <property type="protein sequence ID" value="KAB7496729.1"/>
    <property type="molecule type" value="Genomic_DNA"/>
</dbReference>
<dbReference type="OrthoDB" id="6354750at2759"/>
<feature type="compositionally biased region" description="Acidic residues" evidence="2">
    <location>
        <begin position="355"/>
        <end position="382"/>
    </location>
</feature>
<evidence type="ECO:0000256" key="2">
    <source>
        <dbReference type="SAM" id="MobiDB-lite"/>
    </source>
</evidence>
<evidence type="ECO:0000313" key="4">
    <source>
        <dbReference type="Proteomes" id="UP000326759"/>
    </source>
</evidence>
<proteinExistence type="predicted"/>
<accession>A0A5N5SSR8</accession>
<gene>
    <name evidence="3" type="ORF">Anas_09023</name>
</gene>
<evidence type="ECO:0008006" key="5">
    <source>
        <dbReference type="Google" id="ProtNLM"/>
    </source>
</evidence>
<comment type="caution">
    <text evidence="3">The sequence shown here is derived from an EMBL/GenBank/DDBJ whole genome shotgun (WGS) entry which is preliminary data.</text>
</comment>
<keyword evidence="1" id="KW-0175">Coiled coil</keyword>